<organism evidence="2">
    <name type="scientific">Dasymutilla klugii</name>
    <name type="common">Klug's velvet ant</name>
    <dbReference type="NCBI Taxonomy" id="1175364"/>
    <lineage>
        <taxon>Eukaryota</taxon>
        <taxon>Metazoa</taxon>
        <taxon>Ecdysozoa</taxon>
        <taxon>Arthropoda</taxon>
        <taxon>Hexapoda</taxon>
        <taxon>Insecta</taxon>
        <taxon>Pterygota</taxon>
        <taxon>Neoptera</taxon>
        <taxon>Endopterygota</taxon>
        <taxon>Hymenoptera</taxon>
        <taxon>Apocrita</taxon>
        <taxon>Aculeata</taxon>
        <taxon>Pompiloidea</taxon>
        <taxon>Mutillidae</taxon>
        <taxon>Sphaeropthalminae</taxon>
        <taxon>Dasymutilla</taxon>
    </lineage>
</organism>
<feature type="coiled-coil region" evidence="1">
    <location>
        <begin position="87"/>
        <end position="116"/>
    </location>
</feature>
<accession>A0A8T9VPL0</accession>
<proteinExistence type="evidence at transcript level"/>
<keyword evidence="1" id="KW-0175">Coiled coil</keyword>
<protein>
    <submittedName>
        <fullName evidence="2">Venom peptide</fullName>
    </submittedName>
</protein>
<dbReference type="EMBL" id="MW323158">
    <property type="protein sequence ID" value="UOY17102.1"/>
    <property type="molecule type" value="mRNA"/>
</dbReference>
<name>A0A8T9VPL0_DASKL</name>
<dbReference type="AlphaFoldDB" id="A0A8T9VPL0"/>
<evidence type="ECO:0000256" key="1">
    <source>
        <dbReference type="SAM" id="Coils"/>
    </source>
</evidence>
<reference evidence="2" key="1">
    <citation type="submission" date="2020-12" db="EMBL/GenBank/DDBJ databases">
        <authorList>
            <person name="Robinson S.D."/>
        </authorList>
    </citation>
    <scope>NUCLEOTIDE SEQUENCE</scope>
    <source>
        <tissue evidence="2">Venom apparatus</tissue>
    </source>
</reference>
<evidence type="ECO:0000313" key="2">
    <source>
        <dbReference type="EMBL" id="UOY17102.1"/>
    </source>
</evidence>
<sequence length="123" mass="13560">MNLLTLFFGIVAVFIATVSIFFDNVEASASPDALAAPDALADAEALPLALPRRRGFGNENLDKIYRGVINPQSPGVDVGKLPDDIFMQQARREFAEALAREKAERARIIYKQAQREKAERARG</sequence>